<feature type="compositionally biased region" description="Basic and acidic residues" evidence="1">
    <location>
        <begin position="1"/>
        <end position="23"/>
    </location>
</feature>
<comment type="caution">
    <text evidence="2">The sequence shown here is derived from an EMBL/GenBank/DDBJ whole genome shotgun (WGS) entry which is preliminary data.</text>
</comment>
<evidence type="ECO:0000313" key="2">
    <source>
        <dbReference type="EMBL" id="KUO96215.1"/>
    </source>
</evidence>
<feature type="region of interest" description="Disordered" evidence="1">
    <location>
        <begin position="1"/>
        <end position="39"/>
    </location>
</feature>
<dbReference type="EMBL" id="LPVJ01000020">
    <property type="protein sequence ID" value="KUO96215.1"/>
    <property type="molecule type" value="Genomic_DNA"/>
</dbReference>
<organism evidence="2 3">
    <name type="scientific">Ferroacidibacillus organovorans</name>
    <dbReference type="NCBI Taxonomy" id="1765683"/>
    <lineage>
        <taxon>Bacteria</taxon>
        <taxon>Bacillati</taxon>
        <taxon>Bacillota</taxon>
        <taxon>Bacilli</taxon>
        <taxon>Bacillales</taxon>
        <taxon>Alicyclobacillaceae</taxon>
        <taxon>Ferroacidibacillus</taxon>
    </lineage>
</organism>
<dbReference type="AlphaFoldDB" id="A0A117SXY2"/>
<reference evidence="2 3" key="1">
    <citation type="submission" date="2015-12" db="EMBL/GenBank/DDBJ databases">
        <title>Draft genome sequence of Acidibacillus ferrooxidans ITV001, isolated from a chalcopyrite acid mine drainage site in Brazil.</title>
        <authorList>
            <person name="Dall'Agnol H."/>
            <person name="Nancucheo I."/>
            <person name="Johnson B."/>
            <person name="Oliveira R."/>
            <person name="Leite L."/>
            <person name="Pylro V."/>
            <person name="Nunes G.L."/>
            <person name="Tzotzos G."/>
            <person name="Fernandes G.R."/>
            <person name="Dutra J."/>
            <person name="Orellana S.C."/>
            <person name="Oliveira G."/>
        </authorList>
    </citation>
    <scope>NUCLEOTIDE SEQUENCE [LARGE SCALE GENOMIC DNA]</scope>
    <source>
        <strain evidence="3">ITV01</strain>
    </source>
</reference>
<protein>
    <submittedName>
        <fullName evidence="2">Uncharacterized protein</fullName>
    </submittedName>
</protein>
<sequence length="72" mass="8262">MVTKEPKAPFRDTPLDTFDEHTDPSILSGDQYASDQDPGSTRAIYEKDIEDFQAQTMLGRFMHPEHDTSMRD</sequence>
<accession>A0A117SXY2</accession>
<name>A0A117SXY2_9BACL</name>
<keyword evidence="3" id="KW-1185">Reference proteome</keyword>
<gene>
    <name evidence="2" type="ORF">ATW55_09635</name>
</gene>
<proteinExistence type="predicted"/>
<dbReference type="Proteomes" id="UP000053557">
    <property type="component" value="Unassembled WGS sequence"/>
</dbReference>
<evidence type="ECO:0000256" key="1">
    <source>
        <dbReference type="SAM" id="MobiDB-lite"/>
    </source>
</evidence>
<evidence type="ECO:0000313" key="3">
    <source>
        <dbReference type="Proteomes" id="UP000053557"/>
    </source>
</evidence>